<dbReference type="CDD" id="cd07149">
    <property type="entry name" value="ALDH_y4uC"/>
    <property type="match status" value="1"/>
</dbReference>
<dbReference type="EMBL" id="JBHUHO010000012">
    <property type="protein sequence ID" value="MFD2114984.1"/>
    <property type="molecule type" value="Genomic_DNA"/>
</dbReference>
<organism evidence="4 5">
    <name type="scientific">Paenibacillus yanchengensis</name>
    <dbReference type="NCBI Taxonomy" id="2035833"/>
    <lineage>
        <taxon>Bacteria</taxon>
        <taxon>Bacillati</taxon>
        <taxon>Bacillota</taxon>
        <taxon>Bacilli</taxon>
        <taxon>Bacillales</taxon>
        <taxon>Paenibacillaceae</taxon>
        <taxon>Paenibacillus</taxon>
    </lineage>
</organism>
<keyword evidence="2" id="KW-0560">Oxidoreductase</keyword>
<name>A0ABW4YH45_9BACL</name>
<protein>
    <submittedName>
        <fullName evidence="4">Aldehyde dehydrogenase family protein</fullName>
    </submittedName>
</protein>
<dbReference type="InterPro" id="IPR016163">
    <property type="entry name" value="Ald_DH_C"/>
</dbReference>
<accession>A0ABW4YH45</accession>
<dbReference type="Pfam" id="PF00171">
    <property type="entry name" value="Aldedh"/>
    <property type="match status" value="1"/>
</dbReference>
<dbReference type="InterPro" id="IPR016162">
    <property type="entry name" value="Ald_DH_N"/>
</dbReference>
<evidence type="ECO:0000259" key="3">
    <source>
        <dbReference type="Pfam" id="PF00171"/>
    </source>
</evidence>
<dbReference type="RefSeq" id="WP_377770017.1">
    <property type="nucleotide sequence ID" value="NZ_JBHUHO010000012.1"/>
</dbReference>
<evidence type="ECO:0000256" key="2">
    <source>
        <dbReference type="ARBA" id="ARBA00023002"/>
    </source>
</evidence>
<sequence length="485" mass="52487">MMLRYGVKKLWIDGKWCEATKYSQLIAPYSKERIASIAVAGEADIAAAIAAADRARQTMKRMAAHERAAILERVAVQLKEREVEAAQLIAYEAAKPLKLALAEIERTVQTYKFAAEEAKRIYGETIPLDAQRGAEGKVAYTMQEPLGVIAAITPFNFPFNLVAHKVGPAIAAGNTVVLKPASQTPLSAYFIAEIFHQAGLPSGALNVITAPGAVAGDVLTRDERVAMITFTGSEQIGKQLQQQAGMKKVVLELGSNAALIVDNNVNIAAIAERVVTGAFAYQGQVCIAVQRIYVHESSYEQLVNTLVERSKQLKLGHPLELETNMSALISEREDERVQQWLEEAKAKGAKVVLGGTVIDGIFAPTIVVDAHPDLQICREELFAPVVVITAVSSMDEAFVQVNDSRYGLQAGIYTNDMTTALRAAQQLEVGGVIINDIPTFRVDHMPYGGVKSSGIGREGVKYAMQAMMQLKLVVMNSMPAAIPPI</sequence>
<dbReference type="Proteomes" id="UP001597362">
    <property type="component" value="Unassembled WGS sequence"/>
</dbReference>
<reference evidence="5" key="1">
    <citation type="journal article" date="2019" name="Int. J. Syst. Evol. Microbiol.">
        <title>The Global Catalogue of Microorganisms (GCM) 10K type strain sequencing project: providing services to taxonomists for standard genome sequencing and annotation.</title>
        <authorList>
            <consortium name="The Broad Institute Genomics Platform"/>
            <consortium name="The Broad Institute Genome Sequencing Center for Infectious Disease"/>
            <person name="Wu L."/>
            <person name="Ma J."/>
        </authorList>
    </citation>
    <scope>NUCLEOTIDE SEQUENCE [LARGE SCALE GENOMIC DNA]</scope>
    <source>
        <strain evidence="5">GH52</strain>
    </source>
</reference>
<evidence type="ECO:0000313" key="5">
    <source>
        <dbReference type="Proteomes" id="UP001597362"/>
    </source>
</evidence>
<dbReference type="Gene3D" id="3.40.309.10">
    <property type="entry name" value="Aldehyde Dehydrogenase, Chain A, domain 2"/>
    <property type="match status" value="1"/>
</dbReference>
<comment type="caution">
    <text evidence="4">The sequence shown here is derived from an EMBL/GenBank/DDBJ whole genome shotgun (WGS) entry which is preliminary data.</text>
</comment>
<evidence type="ECO:0000313" key="4">
    <source>
        <dbReference type="EMBL" id="MFD2114984.1"/>
    </source>
</evidence>
<dbReference type="Gene3D" id="3.40.605.10">
    <property type="entry name" value="Aldehyde Dehydrogenase, Chain A, domain 1"/>
    <property type="match status" value="1"/>
</dbReference>
<dbReference type="InterPro" id="IPR015590">
    <property type="entry name" value="Aldehyde_DH_dom"/>
</dbReference>
<dbReference type="PANTHER" id="PTHR42991:SF1">
    <property type="entry name" value="ALDEHYDE DEHYDROGENASE"/>
    <property type="match status" value="1"/>
</dbReference>
<dbReference type="InterPro" id="IPR016161">
    <property type="entry name" value="Ald_DH/histidinol_DH"/>
</dbReference>
<comment type="similarity">
    <text evidence="1">Belongs to the aldehyde dehydrogenase family.</text>
</comment>
<dbReference type="PANTHER" id="PTHR42991">
    <property type="entry name" value="ALDEHYDE DEHYDROGENASE"/>
    <property type="match status" value="1"/>
</dbReference>
<proteinExistence type="inferred from homology"/>
<dbReference type="InterPro" id="IPR051020">
    <property type="entry name" value="ALDH-related_metabolic_enz"/>
</dbReference>
<keyword evidence="5" id="KW-1185">Reference proteome</keyword>
<gene>
    <name evidence="4" type="ORF">ACFSJH_04445</name>
</gene>
<dbReference type="SUPFAM" id="SSF53720">
    <property type="entry name" value="ALDH-like"/>
    <property type="match status" value="1"/>
</dbReference>
<evidence type="ECO:0000256" key="1">
    <source>
        <dbReference type="ARBA" id="ARBA00009986"/>
    </source>
</evidence>
<feature type="domain" description="Aldehyde dehydrogenase" evidence="3">
    <location>
        <begin position="21"/>
        <end position="473"/>
    </location>
</feature>